<dbReference type="Gene3D" id="3.30.420.40">
    <property type="match status" value="2"/>
</dbReference>
<dbReference type="PANTHER" id="PTHR18964:SF149">
    <property type="entry name" value="BIFUNCTIONAL UDP-N-ACETYLGLUCOSAMINE 2-EPIMERASE_N-ACETYLMANNOSAMINE KINASE"/>
    <property type="match status" value="1"/>
</dbReference>
<dbReference type="SUPFAM" id="SSF53067">
    <property type="entry name" value="Actin-like ATPase domain"/>
    <property type="match status" value="1"/>
</dbReference>
<proteinExistence type="inferred from homology"/>
<evidence type="ECO:0000313" key="3">
    <source>
        <dbReference type="Proteomes" id="UP000614460"/>
    </source>
</evidence>
<dbReference type="PANTHER" id="PTHR18964">
    <property type="entry name" value="ROK (REPRESSOR, ORF, KINASE) FAMILY"/>
    <property type="match status" value="1"/>
</dbReference>
<gene>
    <name evidence="2" type="ORF">GCM10011516_29060</name>
</gene>
<dbReference type="InterPro" id="IPR000600">
    <property type="entry name" value="ROK"/>
</dbReference>
<dbReference type="EMBL" id="BMKM01000009">
    <property type="protein sequence ID" value="GGE29440.1"/>
    <property type="molecule type" value="Genomic_DNA"/>
</dbReference>
<evidence type="ECO:0000313" key="2">
    <source>
        <dbReference type="EMBL" id="GGE29440.1"/>
    </source>
</evidence>
<dbReference type="InterPro" id="IPR036388">
    <property type="entry name" value="WH-like_DNA-bd_sf"/>
</dbReference>
<dbReference type="Proteomes" id="UP000614460">
    <property type="component" value="Unassembled WGS sequence"/>
</dbReference>
<accession>A0A8H9G4U6</accession>
<reference evidence="2" key="1">
    <citation type="journal article" date="2014" name="Int. J. Syst. Evol. Microbiol.">
        <title>Complete genome sequence of Corynebacterium casei LMG S-19264T (=DSM 44701T), isolated from a smear-ripened cheese.</title>
        <authorList>
            <consortium name="US DOE Joint Genome Institute (JGI-PGF)"/>
            <person name="Walter F."/>
            <person name="Albersmeier A."/>
            <person name="Kalinowski J."/>
            <person name="Ruckert C."/>
        </authorList>
    </citation>
    <scope>NUCLEOTIDE SEQUENCE</scope>
    <source>
        <strain evidence="2">CGMCC 1.15966</strain>
    </source>
</reference>
<protein>
    <submittedName>
        <fullName evidence="2">Transcriptional regulator</fullName>
    </submittedName>
</protein>
<keyword evidence="3" id="KW-1185">Reference proteome</keyword>
<dbReference type="RefSeq" id="WP_182499486.1">
    <property type="nucleotide sequence ID" value="NZ_BMKM01000009.1"/>
</dbReference>
<name>A0A8H9G4U6_9SPHI</name>
<dbReference type="AlphaFoldDB" id="A0A8H9G4U6"/>
<reference evidence="2" key="2">
    <citation type="submission" date="2020-09" db="EMBL/GenBank/DDBJ databases">
        <authorList>
            <person name="Sun Q."/>
            <person name="Zhou Y."/>
        </authorList>
    </citation>
    <scope>NUCLEOTIDE SEQUENCE</scope>
    <source>
        <strain evidence="2">CGMCC 1.15966</strain>
    </source>
</reference>
<comment type="caution">
    <text evidence="2">The sequence shown here is derived from an EMBL/GenBank/DDBJ whole genome shotgun (WGS) entry which is preliminary data.</text>
</comment>
<evidence type="ECO:0000256" key="1">
    <source>
        <dbReference type="ARBA" id="ARBA00006479"/>
    </source>
</evidence>
<dbReference type="Gene3D" id="1.10.10.10">
    <property type="entry name" value="Winged helix-like DNA-binding domain superfamily/Winged helix DNA-binding domain"/>
    <property type="match status" value="1"/>
</dbReference>
<dbReference type="Pfam" id="PF00480">
    <property type="entry name" value="ROK"/>
    <property type="match status" value="1"/>
</dbReference>
<comment type="similarity">
    <text evidence="1">Belongs to the ROK (NagC/XylR) family.</text>
</comment>
<organism evidence="2 3">
    <name type="scientific">Sphingobacterium cellulitidis</name>
    <dbReference type="NCBI Taxonomy" id="1768011"/>
    <lineage>
        <taxon>Bacteria</taxon>
        <taxon>Pseudomonadati</taxon>
        <taxon>Bacteroidota</taxon>
        <taxon>Sphingobacteriia</taxon>
        <taxon>Sphingobacteriales</taxon>
        <taxon>Sphingobacteriaceae</taxon>
        <taxon>Sphingobacterium</taxon>
    </lineage>
</organism>
<sequence length="411" mass="45863">MKFIENLLVNPSGLGKKTAKSAKKKLKLLKAVYELDNASVNDLMKSLTLSFPTLNNLMVELVSNNYLTQHDRGESLGGRKPNLYQLTDGLFKVLTIEINRKSIRFSVVDNNSIILFAAQEFPFELSTDIKELPSFLQLTKKYIKEQKINLDQISGISISMPGLVDRSTGENFTYFYEPGFILEKHIEHEFNKPTKIINDAKVATLAEQFYGKLKKKNNALVIRLDWGISLGIVANGEIYLGKDGFSGEMGHISFINEGELCYCGKRGCLETLVSGTALVNKAKQDIENGTPTLIVSRYNNTELTPEHIIQAAMDGDQYAIQLISELGGKLGRAISLLMQLFNPETIVLSGSFARSSMLMITPIQQQIQTYSMSKIATGCSLQVSNLCENGQAFALARHFINTYFEDRIEKN</sequence>
<dbReference type="InterPro" id="IPR043129">
    <property type="entry name" value="ATPase_NBD"/>
</dbReference>